<dbReference type="Proteomes" id="UP000248090">
    <property type="component" value="Unassembled WGS sequence"/>
</dbReference>
<feature type="transmembrane region" description="Helical" evidence="1">
    <location>
        <begin position="80"/>
        <end position="100"/>
    </location>
</feature>
<organism evidence="2 3">
    <name type="scientific">Pokkaliibacter plantistimulans</name>
    <dbReference type="NCBI Taxonomy" id="1635171"/>
    <lineage>
        <taxon>Bacteria</taxon>
        <taxon>Pseudomonadati</taxon>
        <taxon>Pseudomonadota</taxon>
        <taxon>Gammaproteobacteria</taxon>
        <taxon>Oceanospirillales</taxon>
        <taxon>Balneatrichaceae</taxon>
        <taxon>Pokkaliibacter</taxon>
    </lineage>
</organism>
<feature type="transmembrane region" description="Helical" evidence="1">
    <location>
        <begin position="45"/>
        <end position="68"/>
    </location>
</feature>
<sequence length="110" mass="12347">MQRWTAPIHNQNHRKLMGFHILLGMLYFITNGICLLLVGPDASPYLPAMALTSFCLFLLHGLLAVGCGYRFEAARKASEVLGAFMMIGFPIGTLLGYFLLQRTYWLAPRP</sequence>
<gene>
    <name evidence="2" type="ORF">WH50_22080</name>
</gene>
<comment type="caution">
    <text evidence="2">The sequence shown here is derived from an EMBL/GenBank/DDBJ whole genome shotgun (WGS) entry which is preliminary data.</text>
</comment>
<evidence type="ECO:0000256" key="1">
    <source>
        <dbReference type="SAM" id="Phobius"/>
    </source>
</evidence>
<accession>A0ABX5LWT8</accession>
<proteinExistence type="predicted"/>
<keyword evidence="3" id="KW-1185">Reference proteome</keyword>
<keyword evidence="1" id="KW-0812">Transmembrane</keyword>
<feature type="transmembrane region" description="Helical" evidence="1">
    <location>
        <begin position="21"/>
        <end position="39"/>
    </location>
</feature>
<keyword evidence="1" id="KW-1133">Transmembrane helix</keyword>
<keyword evidence="1" id="KW-0472">Membrane</keyword>
<name>A0ABX5LWT8_9GAMM</name>
<protein>
    <submittedName>
        <fullName evidence="2">Uncharacterized protein</fullName>
    </submittedName>
</protein>
<evidence type="ECO:0000313" key="2">
    <source>
        <dbReference type="EMBL" id="PXF29175.1"/>
    </source>
</evidence>
<dbReference type="EMBL" id="LAPT01000122">
    <property type="protein sequence ID" value="PXF29175.1"/>
    <property type="molecule type" value="Genomic_DNA"/>
</dbReference>
<reference evidence="2 3" key="1">
    <citation type="submission" date="2015-03" db="EMBL/GenBank/DDBJ databases">
        <authorList>
            <person name="Krishnan R."/>
            <person name="Midha S."/>
            <person name="Patil P.B."/>
            <person name="Rameshkumar N."/>
        </authorList>
    </citation>
    <scope>NUCLEOTIDE SEQUENCE [LARGE SCALE GENOMIC DNA]</scope>
    <source>
        <strain evidence="2 3">L1E11</strain>
    </source>
</reference>
<evidence type="ECO:0000313" key="3">
    <source>
        <dbReference type="Proteomes" id="UP000248090"/>
    </source>
</evidence>
<dbReference type="RefSeq" id="WP_110189419.1">
    <property type="nucleotide sequence ID" value="NZ_CP177354.1"/>
</dbReference>